<organism evidence="1 2">
    <name type="scientific">Proteus columbae</name>
    <dbReference type="NCBI Taxonomy" id="1987580"/>
    <lineage>
        <taxon>Bacteria</taxon>
        <taxon>Pseudomonadati</taxon>
        <taxon>Pseudomonadota</taxon>
        <taxon>Gammaproteobacteria</taxon>
        <taxon>Enterobacterales</taxon>
        <taxon>Morganellaceae</taxon>
        <taxon>Proteus</taxon>
    </lineage>
</organism>
<evidence type="ECO:0000313" key="2">
    <source>
        <dbReference type="Proteomes" id="UP000464700"/>
    </source>
</evidence>
<gene>
    <name evidence="1" type="ORF">F1325_08095</name>
</gene>
<sequence length="15" mass="1522">MTSGSNSFKCSVCNG</sequence>
<dbReference type="KEGG" id="pcol:F1325_08095"/>
<dbReference type="Proteomes" id="UP000464700">
    <property type="component" value="Chromosome"/>
</dbReference>
<accession>A0A6I7D9G2</accession>
<dbReference type="NCBIfam" id="TIGR01053">
    <property type="entry name" value="LSD1"/>
    <property type="match status" value="1"/>
</dbReference>
<keyword evidence="2" id="KW-1185">Reference proteome</keyword>
<evidence type="ECO:0000313" key="1">
    <source>
        <dbReference type="EMBL" id="QHN12499.1"/>
    </source>
</evidence>
<dbReference type="EMBL" id="CP043925">
    <property type="protein sequence ID" value="QHN12499.1"/>
    <property type="molecule type" value="Genomic_DNA"/>
</dbReference>
<name>A0A6I7D9G2_9GAMM</name>
<reference evidence="1 2" key="1">
    <citation type="submission" date="2019-09" db="EMBL/GenBank/DDBJ databases">
        <title>Emergence of a chromosome-mediated tetracycline resistance gene in Proteus strain.</title>
        <authorList>
            <person name="He D."/>
            <person name="Wang L."/>
        </authorList>
    </citation>
    <scope>NUCLEOTIDE SEQUENCE [LARGE SCALE GENOMIC DNA]</scope>
    <source>
        <strain evidence="1 2">T60</strain>
    </source>
</reference>
<proteinExistence type="predicted"/>
<protein>
    <submittedName>
        <fullName evidence="1">Uncharacterized protein</fullName>
    </submittedName>
</protein>